<dbReference type="InterPro" id="IPR014816">
    <property type="entry name" value="tRNA_MeTrfase_Gcd14"/>
</dbReference>
<keyword evidence="4" id="KW-0808">Transferase</keyword>
<dbReference type="AlphaFoldDB" id="A0AA38CI06"/>
<evidence type="ECO:0000256" key="6">
    <source>
        <dbReference type="ARBA" id="ARBA00022694"/>
    </source>
</evidence>
<evidence type="ECO:0000256" key="5">
    <source>
        <dbReference type="ARBA" id="ARBA00022691"/>
    </source>
</evidence>
<accession>A0AA38CI06</accession>
<dbReference type="PANTHER" id="PTHR12133">
    <property type="entry name" value="TRNA (ADENINE(58)-N(1))-METHYLTRANSFERASE"/>
    <property type="match status" value="1"/>
</dbReference>
<keyword evidence="6" id="KW-0819">tRNA processing</keyword>
<dbReference type="EC" id="2.1.1.220" evidence="2"/>
<evidence type="ECO:0000256" key="3">
    <source>
        <dbReference type="ARBA" id="ARBA00022603"/>
    </source>
</evidence>
<evidence type="ECO:0000256" key="2">
    <source>
        <dbReference type="ARBA" id="ARBA00012796"/>
    </source>
</evidence>
<protein>
    <recommendedName>
        <fullName evidence="2">tRNA (adenine(58)-N(1))-methyltransferase</fullName>
        <ecNumber evidence="2">2.1.1.220</ecNumber>
    </recommendedName>
</protein>
<dbReference type="InterPro" id="IPR029063">
    <property type="entry name" value="SAM-dependent_MTases_sf"/>
</dbReference>
<comment type="caution">
    <text evidence="9">The sequence shown here is derived from an EMBL/GenBank/DDBJ whole genome shotgun (WGS) entry which is preliminary data.</text>
</comment>
<evidence type="ECO:0000256" key="1">
    <source>
        <dbReference type="ARBA" id="ARBA00004123"/>
    </source>
</evidence>
<keyword evidence="10" id="KW-1185">Reference proteome</keyword>
<gene>
    <name evidence="9" type="ORF">KI387_012318</name>
</gene>
<dbReference type="GO" id="GO:0031515">
    <property type="term" value="C:tRNA (m1A) methyltransferase complex"/>
    <property type="evidence" value="ECO:0007669"/>
    <property type="project" value="InterPro"/>
</dbReference>
<dbReference type="InterPro" id="IPR032710">
    <property type="entry name" value="NTF2-like_dom_sf"/>
</dbReference>
<proteinExistence type="predicted"/>
<dbReference type="GO" id="GO:0005634">
    <property type="term" value="C:nucleus"/>
    <property type="evidence" value="ECO:0007669"/>
    <property type="project" value="UniProtKB-SubCell"/>
</dbReference>
<evidence type="ECO:0000256" key="4">
    <source>
        <dbReference type="ARBA" id="ARBA00022679"/>
    </source>
</evidence>
<dbReference type="PANTHER" id="PTHR12133:SF2">
    <property type="entry name" value="TRNA (ADENINE(58)-N(1))-METHYLTRANSFERASE CATALYTIC SUBUNIT TRMT61A"/>
    <property type="match status" value="1"/>
</dbReference>
<dbReference type="InterPro" id="IPR049470">
    <property type="entry name" value="TRM61_C"/>
</dbReference>
<comment type="subcellular location">
    <subcellularLocation>
        <location evidence="1">Nucleus</location>
    </subcellularLocation>
</comment>
<name>A0AA38CI06_TAXCH</name>
<dbReference type="GO" id="GO:0030488">
    <property type="term" value="P:tRNA methylation"/>
    <property type="evidence" value="ECO:0007669"/>
    <property type="project" value="InterPro"/>
</dbReference>
<dbReference type="GO" id="GO:0160107">
    <property type="term" value="F:tRNA (adenine(58)-N1)-methyltransferase activity"/>
    <property type="evidence" value="ECO:0007669"/>
    <property type="project" value="UniProtKB-EC"/>
</dbReference>
<feature type="non-terminal residue" evidence="9">
    <location>
        <position position="1"/>
    </location>
</feature>
<dbReference type="PROSITE" id="PS51620">
    <property type="entry name" value="SAM_TRM61"/>
    <property type="match status" value="1"/>
</dbReference>
<evidence type="ECO:0000313" key="10">
    <source>
        <dbReference type="Proteomes" id="UP000824469"/>
    </source>
</evidence>
<reference evidence="9 10" key="1">
    <citation type="journal article" date="2021" name="Nat. Plants">
        <title>The Taxus genome provides insights into paclitaxel biosynthesis.</title>
        <authorList>
            <person name="Xiong X."/>
            <person name="Gou J."/>
            <person name="Liao Q."/>
            <person name="Li Y."/>
            <person name="Zhou Q."/>
            <person name="Bi G."/>
            <person name="Li C."/>
            <person name="Du R."/>
            <person name="Wang X."/>
            <person name="Sun T."/>
            <person name="Guo L."/>
            <person name="Liang H."/>
            <person name="Lu P."/>
            <person name="Wu Y."/>
            <person name="Zhang Z."/>
            <person name="Ro D.K."/>
            <person name="Shang Y."/>
            <person name="Huang S."/>
            <person name="Yan J."/>
        </authorList>
    </citation>
    <scope>NUCLEOTIDE SEQUENCE [LARGE SCALE GENOMIC DNA]</scope>
    <source>
        <strain evidence="9">Ta-2019</strain>
    </source>
</reference>
<dbReference type="Pfam" id="PF08704">
    <property type="entry name" value="GCD14"/>
    <property type="match status" value="1"/>
</dbReference>
<dbReference type="SUPFAM" id="SSF54427">
    <property type="entry name" value="NTF2-like"/>
    <property type="match status" value="1"/>
</dbReference>
<evidence type="ECO:0000256" key="7">
    <source>
        <dbReference type="ARBA" id="ARBA00023242"/>
    </source>
</evidence>
<dbReference type="SUPFAM" id="SSF53335">
    <property type="entry name" value="S-adenosyl-L-methionine-dependent methyltransferases"/>
    <property type="match status" value="1"/>
</dbReference>
<dbReference type="EMBL" id="JAHRHJ020000009">
    <property type="protein sequence ID" value="KAH9300735.1"/>
    <property type="molecule type" value="Genomic_DNA"/>
</dbReference>
<keyword evidence="5" id="KW-0949">S-adenosyl-L-methionine</keyword>
<keyword evidence="7" id="KW-0539">Nucleus</keyword>
<feature type="domain" description="tRNA (adenine(58)-N(1))-methyltransferase catalytic subunit TRM61 C-terminal" evidence="8">
    <location>
        <begin position="1"/>
        <end position="77"/>
    </location>
</feature>
<evidence type="ECO:0000313" key="9">
    <source>
        <dbReference type="EMBL" id="KAH9300735.1"/>
    </source>
</evidence>
<evidence type="ECO:0000259" key="8">
    <source>
        <dbReference type="Pfam" id="PF08704"/>
    </source>
</evidence>
<sequence length="120" mass="12947">EEFDKNSLSSLITVEVRDVQGNGFPSKFRGKIDVVFLDLPQPWLALASATKVLKPDGVLCSFSPCIEQAINEKMVSLDYGEYKANINIVDSQESLNHGVLILVTGAIVGEAGNTVASCNF</sequence>
<organism evidence="9 10">
    <name type="scientific">Taxus chinensis</name>
    <name type="common">Chinese yew</name>
    <name type="synonym">Taxus wallichiana var. chinensis</name>
    <dbReference type="NCBI Taxonomy" id="29808"/>
    <lineage>
        <taxon>Eukaryota</taxon>
        <taxon>Viridiplantae</taxon>
        <taxon>Streptophyta</taxon>
        <taxon>Embryophyta</taxon>
        <taxon>Tracheophyta</taxon>
        <taxon>Spermatophyta</taxon>
        <taxon>Pinopsida</taxon>
        <taxon>Pinidae</taxon>
        <taxon>Conifers II</taxon>
        <taxon>Cupressales</taxon>
        <taxon>Taxaceae</taxon>
        <taxon>Taxus</taxon>
    </lineage>
</organism>
<dbReference type="Proteomes" id="UP000824469">
    <property type="component" value="Unassembled WGS sequence"/>
</dbReference>
<keyword evidence="3" id="KW-0489">Methyltransferase</keyword>
<dbReference type="Gene3D" id="3.40.50.150">
    <property type="entry name" value="Vaccinia Virus protein VP39"/>
    <property type="match status" value="1"/>
</dbReference>